<organism evidence="2 3">
    <name type="scientific">Rhodococcus jostii (strain RHA1)</name>
    <dbReference type="NCBI Taxonomy" id="101510"/>
    <lineage>
        <taxon>Bacteria</taxon>
        <taxon>Bacillati</taxon>
        <taxon>Actinomycetota</taxon>
        <taxon>Actinomycetes</taxon>
        <taxon>Mycobacteriales</taxon>
        <taxon>Nocardiaceae</taxon>
        <taxon>Rhodococcus</taxon>
    </lineage>
</organism>
<protein>
    <submittedName>
        <fullName evidence="2">Probable transmembrane protein</fullName>
    </submittedName>
</protein>
<evidence type="ECO:0000313" key="2">
    <source>
        <dbReference type="EMBL" id="ABG99384.1"/>
    </source>
</evidence>
<keyword evidence="1" id="KW-0472">Membrane</keyword>
<feature type="transmembrane region" description="Helical" evidence="1">
    <location>
        <begin position="167"/>
        <end position="192"/>
    </location>
</feature>
<keyword evidence="1" id="KW-1133">Transmembrane helix</keyword>
<dbReference type="HOGENOM" id="CLU_084215_0_0_11"/>
<dbReference type="AlphaFoldDB" id="Q0RZA2"/>
<dbReference type="Proteomes" id="UP000008710">
    <property type="component" value="Plasmid pRHL1"/>
</dbReference>
<keyword evidence="2" id="KW-0614">Plasmid</keyword>
<accession>Q0RZA2</accession>
<dbReference type="InterPro" id="IPR039708">
    <property type="entry name" value="MT1774/Rv1733c-like"/>
</dbReference>
<feature type="transmembrane region" description="Helical" evidence="1">
    <location>
        <begin position="49"/>
        <end position="72"/>
    </location>
</feature>
<keyword evidence="1 2" id="KW-0812">Transmembrane</keyword>
<dbReference type="EMBL" id="CP000432">
    <property type="protein sequence ID" value="ABG99384.1"/>
    <property type="molecule type" value="Genomic_DNA"/>
</dbReference>
<dbReference type="PANTHER" id="PTHR42305">
    <property type="entry name" value="MEMBRANE PROTEIN RV1733C-RELATED"/>
    <property type="match status" value="1"/>
</dbReference>
<reference evidence="3" key="1">
    <citation type="journal article" date="2006" name="Proc. Natl. Acad. Sci. U.S.A.">
        <title>The complete genome of Rhodococcus sp. RHA1 provides insights into a catabolic powerhouse.</title>
        <authorList>
            <person name="McLeod M.P."/>
            <person name="Warren R.L."/>
            <person name="Hsiao W.W.L."/>
            <person name="Araki N."/>
            <person name="Myhre M."/>
            <person name="Fernandes C."/>
            <person name="Miyazawa D."/>
            <person name="Wong W."/>
            <person name="Lillquist A.L."/>
            <person name="Wang D."/>
            <person name="Dosanjh M."/>
            <person name="Hara H."/>
            <person name="Petrescu A."/>
            <person name="Morin R.D."/>
            <person name="Yang G."/>
            <person name="Stott J.M."/>
            <person name="Schein J.E."/>
            <person name="Shin H."/>
            <person name="Smailus D."/>
            <person name="Siddiqui A.S."/>
            <person name="Marra M.A."/>
            <person name="Jones S.J.M."/>
            <person name="Holt R."/>
            <person name="Brinkman F.S.L."/>
            <person name="Miyauchi K."/>
            <person name="Fukuda M."/>
            <person name="Davies J.E."/>
            <person name="Mohn W.W."/>
            <person name="Eltis L.D."/>
        </authorList>
    </citation>
    <scope>NUCLEOTIDE SEQUENCE [LARGE SCALE GENOMIC DNA]</scope>
    <source>
        <strain evidence="3">RHA1</strain>
    </source>
</reference>
<name>Q0RZA2_RHOJR</name>
<geneLocation type="plasmid" evidence="2 3">
    <name>pRHL1</name>
</geneLocation>
<sequence length="216" mass="22707">MGGGSVRMPKAQGSIRKGSIMAGRAPDPVRWWRLQPCSRNPLMRGTDRVEAVVVALVVTVVLLLVPVCAAVGTETFTSLQQQSRALAAQARPVPAVLLVDAGIDPQAEPAVRIIDTGASSWARWTVDGREHTGQVPAPPQARAGDTVTVQVGPDGELLDPRGGTENAVLAIAAACGLWAVLAGAGGLVIGGVHRMLVRSRLRVWDQALKKFAEPPR</sequence>
<gene>
    <name evidence="2" type="ordered locus">RHA1_ro08340</name>
</gene>
<proteinExistence type="predicted"/>
<evidence type="ECO:0000256" key="1">
    <source>
        <dbReference type="SAM" id="Phobius"/>
    </source>
</evidence>
<dbReference type="PANTHER" id="PTHR42305:SF1">
    <property type="entry name" value="MEMBRANE PROTEIN RV1733C-RELATED"/>
    <property type="match status" value="1"/>
</dbReference>
<dbReference type="KEGG" id="rha:RHA1_ro08340"/>
<evidence type="ECO:0000313" key="3">
    <source>
        <dbReference type="Proteomes" id="UP000008710"/>
    </source>
</evidence>